<dbReference type="OrthoDB" id="1427655at2"/>
<reference evidence="2 3" key="1">
    <citation type="journal article" date="2011" name="Stand. Genomic Sci.">
        <title>Complete genome sequence of Weeksella virosa type strain (9751).</title>
        <authorList>
            <person name="Lang E."/>
            <person name="Teshima H."/>
            <person name="Lucas S."/>
            <person name="Lapidus A."/>
            <person name="Hammon N."/>
            <person name="Deshpande S."/>
            <person name="Nolan M."/>
            <person name="Cheng J.F."/>
            <person name="Pitluck S."/>
            <person name="Liolios K."/>
            <person name="Pagani I."/>
            <person name="Mikhailova N."/>
            <person name="Ivanova N."/>
            <person name="Mavromatis K."/>
            <person name="Pati A."/>
            <person name="Tapia R."/>
            <person name="Han C."/>
            <person name="Goodwin L."/>
            <person name="Chen A."/>
            <person name="Palaniappan K."/>
            <person name="Land M."/>
            <person name="Hauser L."/>
            <person name="Chang Y.J."/>
            <person name="Jeffries C.D."/>
            <person name="Brambilla E.M."/>
            <person name="Kopitz M."/>
            <person name="Rohde M."/>
            <person name="Goker M."/>
            <person name="Tindall B.J."/>
            <person name="Detter J.C."/>
            <person name="Woyke T."/>
            <person name="Bristow J."/>
            <person name="Eisen J.A."/>
            <person name="Markowitz V."/>
            <person name="Hugenholtz P."/>
            <person name="Klenk H.P."/>
            <person name="Kyrpides N.C."/>
        </authorList>
    </citation>
    <scope>NUCLEOTIDE SEQUENCE [LARGE SCALE GENOMIC DNA]</scope>
    <source>
        <strain evidence="3">ATCC 43766 / DSM 16922 / JCM 21250 / NBRC 16016 / NCTC 11634 / CL345/78</strain>
    </source>
</reference>
<feature type="chain" id="PRO_5003257718" evidence="1">
    <location>
        <begin position="24"/>
        <end position="262"/>
    </location>
</feature>
<protein>
    <submittedName>
        <fullName evidence="2">Uncharacterized protein</fullName>
    </submittedName>
</protein>
<name>F0NYW3_WEEVC</name>
<dbReference type="HOGENOM" id="CLU_1000541_0_0_10"/>
<organism evidence="2 3">
    <name type="scientific">Weeksella virosa (strain ATCC 43766 / DSM 16922 / JCM 21250 / CCUG 30538 / CDC 9751 / IAM 14551 / NBRC 16016 / NCTC 11634 / CL345/78)</name>
    <dbReference type="NCBI Taxonomy" id="865938"/>
    <lineage>
        <taxon>Bacteria</taxon>
        <taxon>Pseudomonadati</taxon>
        <taxon>Bacteroidota</taxon>
        <taxon>Flavobacteriia</taxon>
        <taxon>Flavobacteriales</taxon>
        <taxon>Weeksellaceae</taxon>
        <taxon>Weeksella</taxon>
    </lineage>
</organism>
<dbReference type="RefSeq" id="WP_013597557.1">
    <property type="nucleotide sequence ID" value="NC_015144.1"/>
</dbReference>
<evidence type="ECO:0000313" key="2">
    <source>
        <dbReference type="EMBL" id="ADX67165.1"/>
    </source>
</evidence>
<sequence length="262" mass="30924">MKTFYFFLSLLFTGLFVGKAQFAQMKTINGKIVIHDEEDHSVEGINIFNLRSKTSSKTDEKGQFSIYTKIGDTIQFDRLGLVSRQIIVHPDLYARAYAEVHMNIEVIELNTAMVNPLRMDRFSDESDMTYLYRSLGIRKKSYKEALPKVVRDKKDLYKFQVGQILKPVELIGHLNGYYRKKRNLDFYENEAYFATKIKDYFPNDYFTDELKIPAEKIENFINYTIQRTNIKDMVNPERYFDIGLILEEYAPKYLNELQQTNE</sequence>
<reference evidence="3" key="2">
    <citation type="journal article" date="2011" name="Stand. Genomic Sci.">
        <title>Complete genome sequence of Weeksella virosa type strain (9751T).</title>
        <authorList>
            <person name="Lang E."/>
            <person name="Teshima H."/>
            <person name="Lucas S."/>
            <person name="Lapidus A."/>
            <person name="Hammon N."/>
            <person name="Deshpande S."/>
            <person name="Nolan M."/>
            <person name="Cheng J."/>
            <person name="Pitluck S."/>
            <person name="Liolios K."/>
            <person name="Pagani I."/>
            <person name="Mikhailova N."/>
            <person name="Ivanova N."/>
            <person name="Mavromatis K."/>
            <person name="Pati A."/>
            <person name="Tapia R."/>
            <person name="Han C."/>
            <person name="Goodwin L."/>
            <person name="Chen A."/>
            <person name="Palaniappan K."/>
            <person name="Land M."/>
            <person name="Hauser L."/>
            <person name="Chang Y."/>
            <person name="Jeffries C."/>
            <person name="Brambilla E."/>
            <person name="Kopitz M."/>
            <person name="Rohde M."/>
            <person name="Goker M."/>
            <person name="Tindall B."/>
            <person name="Detter J."/>
            <person name="Woyke T."/>
            <person name="Bristow J."/>
            <person name="Eisen J."/>
            <person name="Markowitz V."/>
            <person name="Hugenholtz P."/>
            <person name="Klenk H."/>
            <person name="Kyrpides N."/>
        </authorList>
    </citation>
    <scope>NUCLEOTIDE SEQUENCE [LARGE SCALE GENOMIC DNA]</scope>
    <source>
        <strain evidence="3">ATCC 43766 / DSM 16922 / JCM 21250 / NBRC 16016 / NCTC 11634 / CL345/78</strain>
    </source>
</reference>
<feature type="signal peptide" evidence="1">
    <location>
        <begin position="1"/>
        <end position="23"/>
    </location>
</feature>
<evidence type="ECO:0000256" key="1">
    <source>
        <dbReference type="SAM" id="SignalP"/>
    </source>
</evidence>
<gene>
    <name evidence="2" type="ordered locus">Weevi_0446</name>
</gene>
<dbReference type="EMBL" id="CP002455">
    <property type="protein sequence ID" value="ADX67165.1"/>
    <property type="molecule type" value="Genomic_DNA"/>
</dbReference>
<dbReference type="STRING" id="865938.Weevi_0446"/>
<dbReference type="KEGG" id="wvi:Weevi_0446"/>
<keyword evidence="3" id="KW-1185">Reference proteome</keyword>
<dbReference type="Proteomes" id="UP000008641">
    <property type="component" value="Chromosome"/>
</dbReference>
<accession>F0NYW3</accession>
<dbReference type="AlphaFoldDB" id="F0NYW3"/>
<proteinExistence type="predicted"/>
<keyword evidence="1" id="KW-0732">Signal</keyword>
<evidence type="ECO:0000313" key="3">
    <source>
        <dbReference type="Proteomes" id="UP000008641"/>
    </source>
</evidence>